<organism evidence="1 2">
    <name type="scientific">Streptomyces coeruleoprunus</name>
    <dbReference type="NCBI Taxonomy" id="285563"/>
    <lineage>
        <taxon>Bacteria</taxon>
        <taxon>Bacillati</taxon>
        <taxon>Actinomycetota</taxon>
        <taxon>Actinomycetes</taxon>
        <taxon>Kitasatosporales</taxon>
        <taxon>Streptomycetaceae</taxon>
        <taxon>Streptomyces</taxon>
    </lineage>
</organism>
<proteinExistence type="predicted"/>
<dbReference type="RefSeq" id="WP_380839771.1">
    <property type="nucleotide sequence ID" value="NZ_JBHMCZ010000003.1"/>
</dbReference>
<keyword evidence="2" id="KW-1185">Reference proteome</keyword>
<evidence type="ECO:0000313" key="2">
    <source>
        <dbReference type="Proteomes" id="UP001595829"/>
    </source>
</evidence>
<dbReference type="Proteomes" id="UP001595829">
    <property type="component" value="Unassembled WGS sequence"/>
</dbReference>
<evidence type="ECO:0000313" key="1">
    <source>
        <dbReference type="EMBL" id="MFC5024980.1"/>
    </source>
</evidence>
<accession>A0ABV9XKZ2</accession>
<sequence length="142" mass="15716">MAIAMLAAGTAYATETNHWTMAYGNATVVADNYWWAQDVTITGQHYLPSGANKCRRLYATAFDAAGRVMRNADYSPIAASTSWQCSAGVRDVSLKIDTSVAGGPYAVQIEWQEKDSADTTYWTEIDAVRCMRDTYQCTRLTF</sequence>
<reference evidence="2" key="1">
    <citation type="journal article" date="2019" name="Int. J. Syst. Evol. Microbiol.">
        <title>The Global Catalogue of Microorganisms (GCM) 10K type strain sequencing project: providing services to taxonomists for standard genome sequencing and annotation.</title>
        <authorList>
            <consortium name="The Broad Institute Genomics Platform"/>
            <consortium name="The Broad Institute Genome Sequencing Center for Infectious Disease"/>
            <person name="Wu L."/>
            <person name="Ma J."/>
        </authorList>
    </citation>
    <scope>NUCLEOTIDE SEQUENCE [LARGE SCALE GENOMIC DNA]</scope>
    <source>
        <strain evidence="2">CGMCC 4.1648</strain>
    </source>
</reference>
<protein>
    <submittedName>
        <fullName evidence="1">Uncharacterized protein</fullName>
    </submittedName>
</protein>
<comment type="caution">
    <text evidence="1">The sequence shown here is derived from an EMBL/GenBank/DDBJ whole genome shotgun (WGS) entry which is preliminary data.</text>
</comment>
<gene>
    <name evidence="1" type="ORF">ACFPM3_22915</name>
</gene>
<dbReference type="EMBL" id="JBHSJD010000017">
    <property type="protein sequence ID" value="MFC5024980.1"/>
    <property type="molecule type" value="Genomic_DNA"/>
</dbReference>
<name>A0ABV9XKZ2_9ACTN</name>